<evidence type="ECO:0000256" key="4">
    <source>
        <dbReference type="ARBA" id="ARBA00022833"/>
    </source>
</evidence>
<feature type="domain" description="C2H2-type" evidence="8">
    <location>
        <begin position="1590"/>
        <end position="1619"/>
    </location>
</feature>
<feature type="domain" description="C2H2-type" evidence="8">
    <location>
        <begin position="817"/>
        <end position="844"/>
    </location>
</feature>
<dbReference type="Pfam" id="PF00096">
    <property type="entry name" value="zf-C2H2"/>
    <property type="match status" value="7"/>
</dbReference>
<feature type="domain" description="C2H2-type" evidence="8">
    <location>
        <begin position="538"/>
        <end position="566"/>
    </location>
</feature>
<dbReference type="PANTHER" id="PTHR24379:SF121">
    <property type="entry name" value="C2H2-TYPE DOMAIN-CONTAINING PROTEIN"/>
    <property type="match status" value="1"/>
</dbReference>
<proteinExistence type="predicted"/>
<evidence type="ECO:0000256" key="3">
    <source>
        <dbReference type="ARBA" id="ARBA00022771"/>
    </source>
</evidence>
<feature type="domain" description="C2H2-type" evidence="8">
    <location>
        <begin position="844"/>
        <end position="871"/>
    </location>
</feature>
<dbReference type="PROSITE" id="PS50157">
    <property type="entry name" value="ZINC_FINGER_C2H2_2"/>
    <property type="match status" value="27"/>
</dbReference>
<dbReference type="GO" id="GO:0008270">
    <property type="term" value="F:zinc ion binding"/>
    <property type="evidence" value="ECO:0007669"/>
    <property type="project" value="UniProtKB-KW"/>
</dbReference>
<accession>A0A7R9AUP4</accession>
<feature type="domain" description="C2H2-type" evidence="8">
    <location>
        <begin position="595"/>
        <end position="623"/>
    </location>
</feature>
<dbReference type="PROSITE" id="PS00028">
    <property type="entry name" value="ZINC_FINGER_C2H2_1"/>
    <property type="match status" value="22"/>
</dbReference>
<name>A0A7R9AUP4_TIMSH</name>
<feature type="domain" description="C2H2-type" evidence="8">
    <location>
        <begin position="238"/>
        <end position="265"/>
    </location>
</feature>
<feature type="domain" description="C2H2-type" evidence="8">
    <location>
        <begin position="1440"/>
        <end position="1467"/>
    </location>
</feature>
<evidence type="ECO:0000256" key="2">
    <source>
        <dbReference type="ARBA" id="ARBA00022737"/>
    </source>
</evidence>
<protein>
    <recommendedName>
        <fullName evidence="8">C2H2-type domain-containing protein</fullName>
    </recommendedName>
</protein>
<organism evidence="9">
    <name type="scientific">Timema shepardi</name>
    <name type="common">Walking stick</name>
    <dbReference type="NCBI Taxonomy" id="629360"/>
    <lineage>
        <taxon>Eukaryota</taxon>
        <taxon>Metazoa</taxon>
        <taxon>Ecdysozoa</taxon>
        <taxon>Arthropoda</taxon>
        <taxon>Hexapoda</taxon>
        <taxon>Insecta</taxon>
        <taxon>Pterygota</taxon>
        <taxon>Neoptera</taxon>
        <taxon>Polyneoptera</taxon>
        <taxon>Phasmatodea</taxon>
        <taxon>Timematodea</taxon>
        <taxon>Timematoidea</taxon>
        <taxon>Timematidae</taxon>
        <taxon>Timema</taxon>
    </lineage>
</organism>
<feature type="domain" description="C2H2-type" evidence="8">
    <location>
        <begin position="321"/>
        <end position="348"/>
    </location>
</feature>
<feature type="domain" description="C2H2-type" evidence="8">
    <location>
        <begin position="1500"/>
        <end position="1527"/>
    </location>
</feature>
<dbReference type="PANTHER" id="PTHR24379">
    <property type="entry name" value="KRAB AND ZINC FINGER DOMAIN-CONTAINING"/>
    <property type="match status" value="1"/>
</dbReference>
<dbReference type="Pfam" id="PF12874">
    <property type="entry name" value="zf-met"/>
    <property type="match status" value="1"/>
</dbReference>
<feature type="domain" description="C2H2-type" evidence="8">
    <location>
        <begin position="875"/>
        <end position="903"/>
    </location>
</feature>
<dbReference type="FunFam" id="3.30.160.60:FF:000100">
    <property type="entry name" value="Zinc finger 45-like"/>
    <property type="match status" value="1"/>
</dbReference>
<feature type="domain" description="C2H2-type" evidence="8">
    <location>
        <begin position="1413"/>
        <end position="1440"/>
    </location>
</feature>
<feature type="domain" description="C2H2-type" evidence="8">
    <location>
        <begin position="904"/>
        <end position="931"/>
    </location>
</feature>
<feature type="compositionally biased region" description="Basic residues" evidence="6">
    <location>
        <begin position="1628"/>
        <end position="1646"/>
    </location>
</feature>
<keyword evidence="7" id="KW-0732">Signal</keyword>
<evidence type="ECO:0000256" key="5">
    <source>
        <dbReference type="PROSITE-ProRule" id="PRU00042"/>
    </source>
</evidence>
<feature type="domain" description="C2H2-type" evidence="8">
    <location>
        <begin position="731"/>
        <end position="758"/>
    </location>
</feature>
<feature type="domain" description="C2H2-type" evidence="8">
    <location>
        <begin position="449"/>
        <end position="474"/>
    </location>
</feature>
<feature type="domain" description="C2H2-type" evidence="8">
    <location>
        <begin position="507"/>
        <end position="534"/>
    </location>
</feature>
<feature type="domain" description="C2H2-type" evidence="8">
    <location>
        <begin position="1327"/>
        <end position="1354"/>
    </location>
</feature>
<evidence type="ECO:0000256" key="6">
    <source>
        <dbReference type="SAM" id="MobiDB-lite"/>
    </source>
</evidence>
<feature type="chain" id="PRO_5031309414" description="C2H2-type domain-containing protein" evidence="7">
    <location>
        <begin position="22"/>
        <end position="1646"/>
    </location>
</feature>
<feature type="domain" description="C2H2-type" evidence="8">
    <location>
        <begin position="1562"/>
        <end position="1589"/>
    </location>
</feature>
<dbReference type="SMART" id="SM00355">
    <property type="entry name" value="ZnF_C2H2"/>
    <property type="match status" value="30"/>
</dbReference>
<feature type="domain" description="C2H2-type" evidence="8">
    <location>
        <begin position="480"/>
        <end position="507"/>
    </location>
</feature>
<evidence type="ECO:0000313" key="9">
    <source>
        <dbReference type="EMBL" id="CAD7260960.1"/>
    </source>
</evidence>
<feature type="domain" description="C2H2-type" evidence="8">
    <location>
        <begin position="1528"/>
        <end position="1551"/>
    </location>
</feature>
<evidence type="ECO:0000256" key="7">
    <source>
        <dbReference type="SAM" id="SignalP"/>
    </source>
</evidence>
<feature type="domain" description="C2H2-type" evidence="8">
    <location>
        <begin position="786"/>
        <end position="811"/>
    </location>
</feature>
<feature type="domain" description="C2H2-type" evidence="8">
    <location>
        <begin position="210"/>
        <end position="232"/>
    </location>
</feature>
<feature type="domain" description="C2H2-type" evidence="8">
    <location>
        <begin position="567"/>
        <end position="594"/>
    </location>
</feature>
<evidence type="ECO:0000259" key="8">
    <source>
        <dbReference type="PROSITE" id="PS50157"/>
    </source>
</evidence>
<reference evidence="9" key="1">
    <citation type="submission" date="2020-11" db="EMBL/GenBank/DDBJ databases">
        <authorList>
            <person name="Tran Van P."/>
        </authorList>
    </citation>
    <scope>NUCLEOTIDE SEQUENCE</scope>
</reference>
<keyword evidence="2" id="KW-0677">Repeat</keyword>
<dbReference type="SUPFAM" id="SSF57667">
    <property type="entry name" value="beta-beta-alpha zinc fingers"/>
    <property type="match status" value="15"/>
</dbReference>
<dbReference type="EMBL" id="OC001927">
    <property type="protein sequence ID" value="CAD7260960.1"/>
    <property type="molecule type" value="Genomic_DNA"/>
</dbReference>
<feature type="domain" description="C2H2-type" evidence="8">
    <location>
        <begin position="932"/>
        <end position="955"/>
    </location>
</feature>
<sequence>MTLGGLVTFFLLAGWFSSVTGWGRLASNLEPLLGPPSDLLASSGTSGVFLGRPLGRTSMSLLQEEIQPVPVSFNCVKQELSDSQHKQHSGSLLLRHLLGNNMDIEENHSLQPSPLPVLIPDIKAEAQDSKFITTNLLPITKAERIKAEPSTGPSWKPISDDINSNNISIPNDLSEITRLGVPCYYCEKESAFSWHPECHKKFSSGEIRPFYCCICNRNFSSKETLKYHFNFHFPYGTFRCDLCDKVSASKAYSKEHRKIHFHKDHRCNICFKIFRNESTLDKHQPGKTNKDFLCDICGYLCDRISLLNTHISNVHSEKRKYICDICGAGRNNIHKLNNHMVTHTGDKQFICAVCDKPFGRRGNKQSCYYCGKESTFSWHPECHEKFSSGDTRPFSCHICNRNLKSKEGLKFHINYHLQESPFRCDLCDKVTGSKTASLIHRKTHFPKEYQCDTCFKIYREKSTLDIHMKYHHSGGIFTDFMCGICGKMLFSNSSLRKHRKIHFPKDHQCNLCFKIFRNKSTLDKHQISHQTGKTNKDFLCDICGYLCDRISLLNTHISNVHSEKRKYICDICGAGRNNIHKLNNHMVTHTGDKQFICAVCDKPFGRRGTLKRHIMRCHTKTMGLSKKTALSVCSQLQAMTCGVSTVDTCCDKNNFVAYANDSTTEIKGIGTLVVNILNGKGQFSGFESVVKTKNRKETGNKQSCYYCGKESTFSWHPECHEKFSSGDTRPFSCHICNRNLKSKEGLKFHINYHLQESPFRCDLCDKVTGSKTASLIHRKTHFPKEYQCDTCFKIYREKSTLDIHMKYHHSGGIFTDFMCGICDKMLFSNSSLKKHRKIHFPKDHHCNLCFKIFRNKSTLDKHQISHQTGKTNKDFLCDICGYLCESITYLNKHISNVHSQKRKYICDVCGIGTNRLTRFKDHMVSHTGDKQFICAVCDKPFGIRDTLKIHIMRCHPKTMGKQRDLKNIPATSTSLEKEHVAVEDVCGSTVPAVSSHTGISDDQHQPDNVSASGAGKLSNLGDGELKDRFESENMLVTNIRGLTPAFTEGFNHEKVMATAKFFVSDLPGSFAEFEDRRSEIAVSPKNVSSSTSLLHWSSAPLMINLDKVYVLSVSKDRMLGLEGKTCHGEKSVKERMTTLLCTNGDVSDKHIKVHSSSAFPQSNPIFILCAVIITSSINLCHSMKYVFIDTVMIGLDDGSRILKYPRHDVLASEVVDLTTQAPWMSLFFVTDCAEFPPSTLSAVERKSHLPMNQMQTRVRKTMARLEELKNNPGPRENEFLNGTSVIEMYSKIQFGSKQLCYYCGKESAFRWHLECHEKFSSGETRPFSCHICNTSFTSKEILKCHYNSHLPGNPLDCDLRGKISLCKTTSILHRKIHYPKEHQCNICLKKYSAQADLNFHMKCHITDGIFQGVPCDICNKMLVSNSALNKHRKIHFPENHQCNICFKIFSHKYTLTMHQKYHQASEIRKDFLCDICGHLCTCIGFLRKHISNVHSSDKMYICDVCGIGKNILSYFIDHMATHTGDKQFICAECNKHFKSRTSIKRHIETCHRETMGLTKKTYPCTLCGKVYQGNSGMIKHMRYHTGERNYVCDLCGKHFMHSFDLSKHMKSSIHNEALAAQQKSKGLREKKNKSKNKIKRRSKKNC</sequence>
<keyword evidence="4" id="KW-0862">Zinc</keyword>
<feature type="region of interest" description="Disordered" evidence="6">
    <location>
        <begin position="1620"/>
        <end position="1646"/>
    </location>
</feature>
<feature type="signal peptide" evidence="7">
    <location>
        <begin position="1"/>
        <end position="21"/>
    </location>
</feature>
<feature type="domain" description="C2H2-type" evidence="8">
    <location>
        <begin position="1382"/>
        <end position="1409"/>
    </location>
</feature>
<gene>
    <name evidence="9" type="ORF">TSIB3V08_LOCUS5113</name>
</gene>
<feature type="domain" description="C2H2-type" evidence="8">
    <location>
        <begin position="394"/>
        <end position="421"/>
    </location>
</feature>
<dbReference type="InterPro" id="IPR013087">
    <property type="entry name" value="Znf_C2H2_type"/>
</dbReference>
<feature type="domain" description="C2H2-type" evidence="8">
    <location>
        <begin position="292"/>
        <end position="320"/>
    </location>
</feature>
<feature type="region of interest" description="Disordered" evidence="6">
    <location>
        <begin position="993"/>
        <end position="1023"/>
    </location>
</feature>
<evidence type="ECO:0000256" key="1">
    <source>
        <dbReference type="ARBA" id="ARBA00022723"/>
    </source>
</evidence>
<dbReference type="InterPro" id="IPR036236">
    <property type="entry name" value="Znf_C2H2_sf"/>
</dbReference>
<dbReference type="Gene3D" id="3.30.160.60">
    <property type="entry name" value="Classic Zinc Finger"/>
    <property type="match status" value="18"/>
</dbReference>
<keyword evidence="1" id="KW-0479">Metal-binding</keyword>
<feature type="domain" description="C2H2-type" evidence="8">
    <location>
        <begin position="1471"/>
        <end position="1499"/>
    </location>
</feature>
<keyword evidence="3 5" id="KW-0863">Zinc-finger</keyword>